<feature type="domain" description="N-acetyltransferase" evidence="3">
    <location>
        <begin position="107"/>
        <end position="249"/>
    </location>
</feature>
<evidence type="ECO:0000313" key="5">
    <source>
        <dbReference type="Proteomes" id="UP001610631"/>
    </source>
</evidence>
<dbReference type="Proteomes" id="UP001610631">
    <property type="component" value="Unassembled WGS sequence"/>
</dbReference>
<evidence type="ECO:0000256" key="2">
    <source>
        <dbReference type="ARBA" id="ARBA00023315"/>
    </source>
</evidence>
<dbReference type="InterPro" id="IPR000182">
    <property type="entry name" value="GNAT_dom"/>
</dbReference>
<reference evidence="4 5" key="1">
    <citation type="submission" date="2024-03" db="EMBL/GenBank/DDBJ databases">
        <title>Whole genome sequencing of Streptomyces racemochromogenes, to identify antimicrobial biosynthetic gene clusters.</title>
        <authorList>
            <person name="Suryawanshi P."/>
            <person name="Krishnaraj P.U."/>
            <person name="Arun Y.P."/>
            <person name="Suryawanshi M.P."/>
            <person name="Rakshit O."/>
        </authorList>
    </citation>
    <scope>NUCLEOTIDE SEQUENCE [LARGE SCALE GENOMIC DNA]</scope>
    <source>
        <strain evidence="4 5">AUDT626</strain>
    </source>
</reference>
<name>A0ABW7PHP6_9ACTN</name>
<accession>A0ABW7PHP6</accession>
<evidence type="ECO:0000256" key="1">
    <source>
        <dbReference type="ARBA" id="ARBA00022679"/>
    </source>
</evidence>
<keyword evidence="2" id="KW-0012">Acyltransferase</keyword>
<sequence length="249" mass="26652">MEHITIVRTAGTQWQAVSDGLVVGHGDVAHRPDGRLFVSVDVWQDPAFDRLAAAMLADLPAPLHTLVGAADPELAARWQRFGFTLARREREYVVPTAPGTPVPPPEVTVLPGTQADPGRLGALERAIRQEVDATVGWRTMPAEVVPAPGGSLPLDPGRYTVAVRDGRYVGLVRVVPVRSRARIGLVAVRAGDRRRGIGRTLLAHALGSLHHRGITSAWAEVDESNAAAVTLLEGAGAQRHGGYLELVRE</sequence>
<comment type="caution">
    <text evidence="4">The sequence shown here is derived from an EMBL/GenBank/DDBJ whole genome shotgun (WGS) entry which is preliminary data.</text>
</comment>
<dbReference type="RefSeq" id="WP_395511636.1">
    <property type="nucleotide sequence ID" value="NZ_JBBDHD010000065.1"/>
</dbReference>
<evidence type="ECO:0000259" key="3">
    <source>
        <dbReference type="PROSITE" id="PS51186"/>
    </source>
</evidence>
<protein>
    <submittedName>
        <fullName evidence="4">GNAT family N-acetyltransferase</fullName>
    </submittedName>
</protein>
<dbReference type="PANTHER" id="PTHR43877">
    <property type="entry name" value="AMINOALKYLPHOSPHONATE N-ACETYLTRANSFERASE-RELATED-RELATED"/>
    <property type="match status" value="1"/>
</dbReference>
<dbReference type="Pfam" id="PF00583">
    <property type="entry name" value="Acetyltransf_1"/>
    <property type="match status" value="1"/>
</dbReference>
<organism evidence="4 5">
    <name type="scientific">Streptomyces racemochromogenes</name>
    <dbReference type="NCBI Taxonomy" id="67353"/>
    <lineage>
        <taxon>Bacteria</taxon>
        <taxon>Bacillati</taxon>
        <taxon>Actinomycetota</taxon>
        <taxon>Actinomycetes</taxon>
        <taxon>Kitasatosporales</taxon>
        <taxon>Streptomycetaceae</taxon>
        <taxon>Streptomyces</taxon>
    </lineage>
</organism>
<evidence type="ECO:0000313" key="4">
    <source>
        <dbReference type="EMBL" id="MFH7597918.1"/>
    </source>
</evidence>
<dbReference type="SUPFAM" id="SSF55729">
    <property type="entry name" value="Acyl-CoA N-acyltransferases (Nat)"/>
    <property type="match status" value="1"/>
</dbReference>
<keyword evidence="5" id="KW-1185">Reference proteome</keyword>
<dbReference type="Gene3D" id="3.40.630.30">
    <property type="match status" value="1"/>
</dbReference>
<dbReference type="CDD" id="cd04301">
    <property type="entry name" value="NAT_SF"/>
    <property type="match status" value="1"/>
</dbReference>
<dbReference type="InterPro" id="IPR016181">
    <property type="entry name" value="Acyl_CoA_acyltransferase"/>
</dbReference>
<keyword evidence="1" id="KW-0808">Transferase</keyword>
<dbReference type="InterPro" id="IPR050832">
    <property type="entry name" value="Bact_Acetyltransf"/>
</dbReference>
<gene>
    <name evidence="4" type="ORF">WDV06_22835</name>
</gene>
<dbReference type="EMBL" id="JBBDHD010000065">
    <property type="protein sequence ID" value="MFH7597918.1"/>
    <property type="molecule type" value="Genomic_DNA"/>
</dbReference>
<dbReference type="PROSITE" id="PS51186">
    <property type="entry name" value="GNAT"/>
    <property type="match status" value="1"/>
</dbReference>
<proteinExistence type="predicted"/>